<dbReference type="AlphaFoldDB" id="A0A1G6RD29"/>
<protein>
    <submittedName>
        <fullName evidence="2">Putative protease</fullName>
    </submittedName>
</protein>
<dbReference type="Proteomes" id="UP000199452">
    <property type="component" value="Unassembled WGS sequence"/>
</dbReference>
<evidence type="ECO:0000313" key="2">
    <source>
        <dbReference type="EMBL" id="SDD01796.1"/>
    </source>
</evidence>
<dbReference type="InterPro" id="IPR051454">
    <property type="entry name" value="RNA/ubiquinone_mod_enzymes"/>
</dbReference>
<keyword evidence="2" id="KW-0378">Hydrolase</keyword>
<gene>
    <name evidence="2" type="ORF">SAMN05216323_10726</name>
</gene>
<keyword evidence="3" id="KW-1185">Reference proteome</keyword>
<dbReference type="GO" id="GO:0006508">
    <property type="term" value="P:proteolysis"/>
    <property type="evidence" value="ECO:0007669"/>
    <property type="project" value="UniProtKB-KW"/>
</dbReference>
<dbReference type="InterPro" id="IPR020988">
    <property type="entry name" value="Pept_U32_collagenase"/>
</dbReference>
<accession>A0A1G6RD29</accession>
<dbReference type="STRING" id="1640674.SAMN05216323_10726"/>
<keyword evidence="2" id="KW-0645">Protease</keyword>
<dbReference type="InterPro" id="IPR001539">
    <property type="entry name" value="Peptidase_U32"/>
</dbReference>
<dbReference type="PANTHER" id="PTHR30217">
    <property type="entry name" value="PEPTIDASE U32 FAMILY"/>
    <property type="match status" value="1"/>
</dbReference>
<dbReference type="RefSeq" id="WP_092440382.1">
    <property type="nucleotide sequence ID" value="NZ_FMYP01000072.1"/>
</dbReference>
<dbReference type="Pfam" id="PF12392">
    <property type="entry name" value="DUF3656"/>
    <property type="match status" value="1"/>
</dbReference>
<dbReference type="GO" id="GO:0008233">
    <property type="term" value="F:peptidase activity"/>
    <property type="evidence" value="ECO:0007669"/>
    <property type="project" value="UniProtKB-KW"/>
</dbReference>
<dbReference type="PANTHER" id="PTHR30217:SF10">
    <property type="entry name" value="23S RRNA 5-HYDROXYCYTIDINE C2501 SYNTHASE"/>
    <property type="match status" value="1"/>
</dbReference>
<feature type="domain" description="Peptidase U32 collagenase" evidence="1">
    <location>
        <begin position="378"/>
        <end position="491"/>
    </location>
</feature>
<dbReference type="Pfam" id="PF01136">
    <property type="entry name" value="Peptidase_U32"/>
    <property type="match status" value="1"/>
</dbReference>
<dbReference type="EMBL" id="FMYP01000072">
    <property type="protein sequence ID" value="SDD01796.1"/>
    <property type="molecule type" value="Genomic_DNA"/>
</dbReference>
<organism evidence="2 3">
    <name type="scientific">Williamwhitmania taraxaci</name>
    <dbReference type="NCBI Taxonomy" id="1640674"/>
    <lineage>
        <taxon>Bacteria</taxon>
        <taxon>Pseudomonadati</taxon>
        <taxon>Bacteroidota</taxon>
        <taxon>Bacteroidia</taxon>
        <taxon>Bacteroidales</taxon>
        <taxon>Williamwhitmaniaceae</taxon>
        <taxon>Williamwhitmania</taxon>
    </lineage>
</organism>
<name>A0A1G6RD29_9BACT</name>
<dbReference type="OrthoDB" id="9807498at2"/>
<reference evidence="2 3" key="1">
    <citation type="submission" date="2016-09" db="EMBL/GenBank/DDBJ databases">
        <authorList>
            <person name="Capua I."/>
            <person name="De Benedictis P."/>
            <person name="Joannis T."/>
            <person name="Lombin L.H."/>
            <person name="Cattoli G."/>
        </authorList>
    </citation>
    <scope>NUCLEOTIDE SEQUENCE [LARGE SCALE GENOMIC DNA]</scope>
    <source>
        <strain evidence="2 3">A7P-90m</strain>
    </source>
</reference>
<proteinExistence type="predicted"/>
<evidence type="ECO:0000313" key="3">
    <source>
        <dbReference type="Proteomes" id="UP000199452"/>
    </source>
</evidence>
<dbReference type="PROSITE" id="PS01276">
    <property type="entry name" value="PEPTIDASE_U32"/>
    <property type="match status" value="1"/>
</dbReference>
<sequence length="605" mass="66971">MAIIPLELLAPAKDYQTGVAAINCGADAVYIGGPKFGARAAVGNSIADIEKLATYAHRYSSKVYLVINTLLYENEVAQAVALAHQAWNSGIDALIIQDFGLLETALPPIPLFASTQTNNTTPEKGKFLENAGFSRVILARELNLKQIAEIRQATSVPLESFVHGALCVSYSGQCYLSQALTGRSANRGACAQPCRMAYNLIDDKGNRIEKNQHLLSLRDLNLTNHIEELAKAGISSFKIEGRLKDEGYVKNTVRHYRSVIDKIIENNESFAKASSGNPTTNFTPDLERSFSRGFTNYFLDSRKEMASRFTPKSVGKRIGLVTGIEASSFKINTTERLSNGDGICFFVNQQLLGTNINQVEGNRIFPNSMEGITKGIEVFRNFDKAFNDSLSREVSRKVNATITLGMESGLTITAIDEDGIAASITIGEETTPSTNPEKATQTWIDQLSKGGDSMFNISGVSIEPTPAPFLPVGRINALRRELLNALEEQRVKNYYRETKQHIPTQHPYPEKELMFSGNVVNSYARRFFERHGSKVLQDGYELIPSNAGDTVMTTKYCLRYELGDCLKDRAPKEIQLPAKLFLENNGKRLALEFDCPRCEMKIKLT</sequence>
<evidence type="ECO:0000259" key="1">
    <source>
        <dbReference type="Pfam" id="PF12392"/>
    </source>
</evidence>